<name>A0A8X6T1G5_TRICX</name>
<proteinExistence type="predicted"/>
<evidence type="ECO:0000313" key="1">
    <source>
        <dbReference type="EMBL" id="GFY19392.1"/>
    </source>
</evidence>
<gene>
    <name evidence="1" type="ORF">TNCV_4127791</name>
</gene>
<reference evidence="1" key="1">
    <citation type="submission" date="2020-08" db="EMBL/GenBank/DDBJ databases">
        <title>Multicomponent nature underlies the extraordinary mechanical properties of spider dragline silk.</title>
        <authorList>
            <person name="Kono N."/>
            <person name="Nakamura H."/>
            <person name="Mori M."/>
            <person name="Yoshida Y."/>
            <person name="Ohtoshi R."/>
            <person name="Malay A.D."/>
            <person name="Moran D.A.P."/>
            <person name="Tomita M."/>
            <person name="Numata K."/>
            <person name="Arakawa K."/>
        </authorList>
    </citation>
    <scope>NUCLEOTIDE SEQUENCE</scope>
</reference>
<sequence length="69" mass="7668">MFKCLAANPLVVAVRLHRYSGILSAAVERIFRFLNNPPGVDFNNSIFRCCCQRAGGVGWLGTLSTVYFE</sequence>
<dbReference type="EMBL" id="BMAU01021352">
    <property type="protein sequence ID" value="GFY19392.1"/>
    <property type="molecule type" value="Genomic_DNA"/>
</dbReference>
<protein>
    <submittedName>
        <fullName evidence="1">Uncharacterized protein</fullName>
    </submittedName>
</protein>
<dbReference type="Proteomes" id="UP000887159">
    <property type="component" value="Unassembled WGS sequence"/>
</dbReference>
<keyword evidence="2" id="KW-1185">Reference proteome</keyword>
<dbReference type="AlphaFoldDB" id="A0A8X6T1G5"/>
<organism evidence="1 2">
    <name type="scientific">Trichonephila clavipes</name>
    <name type="common">Golden silk orbweaver</name>
    <name type="synonym">Nephila clavipes</name>
    <dbReference type="NCBI Taxonomy" id="2585209"/>
    <lineage>
        <taxon>Eukaryota</taxon>
        <taxon>Metazoa</taxon>
        <taxon>Ecdysozoa</taxon>
        <taxon>Arthropoda</taxon>
        <taxon>Chelicerata</taxon>
        <taxon>Arachnida</taxon>
        <taxon>Araneae</taxon>
        <taxon>Araneomorphae</taxon>
        <taxon>Entelegynae</taxon>
        <taxon>Araneoidea</taxon>
        <taxon>Nephilidae</taxon>
        <taxon>Trichonephila</taxon>
    </lineage>
</organism>
<comment type="caution">
    <text evidence="1">The sequence shown here is derived from an EMBL/GenBank/DDBJ whole genome shotgun (WGS) entry which is preliminary data.</text>
</comment>
<accession>A0A8X6T1G5</accession>
<evidence type="ECO:0000313" key="2">
    <source>
        <dbReference type="Proteomes" id="UP000887159"/>
    </source>
</evidence>